<sequence length="151" mass="17026">MVPPRNPRQKLSYNLESANQDDDQAFPSRGLEQLLNLYEGEDPPGPSTLVDRQASQRSKGSSARSHCASNQKQSDEIPITRLDHVIASHGGTKTSIERLPGHVRRSKNMSHSLEKELLEQKTENSRLRAELTYHEKVRHVLMGLYAKTVES</sequence>
<evidence type="ECO:0000313" key="2">
    <source>
        <dbReference type="EMBL" id="PGH27135.1"/>
    </source>
</evidence>
<feature type="region of interest" description="Disordered" evidence="1">
    <location>
        <begin position="1"/>
        <end position="79"/>
    </location>
</feature>
<feature type="compositionally biased region" description="Polar residues" evidence="1">
    <location>
        <begin position="9"/>
        <end position="18"/>
    </location>
</feature>
<keyword evidence="3" id="KW-1185">Reference proteome</keyword>
<dbReference type="Proteomes" id="UP000224634">
    <property type="component" value="Unassembled WGS sequence"/>
</dbReference>
<dbReference type="AlphaFoldDB" id="A0A2B7Z0L2"/>
<evidence type="ECO:0000313" key="3">
    <source>
        <dbReference type="Proteomes" id="UP000224634"/>
    </source>
</evidence>
<dbReference type="EMBL" id="PDNA01000009">
    <property type="protein sequence ID" value="PGH27135.1"/>
    <property type="molecule type" value="Genomic_DNA"/>
</dbReference>
<organism evidence="2 3">
    <name type="scientific">Polytolypa hystricis (strain UAMH7299)</name>
    <dbReference type="NCBI Taxonomy" id="1447883"/>
    <lineage>
        <taxon>Eukaryota</taxon>
        <taxon>Fungi</taxon>
        <taxon>Dikarya</taxon>
        <taxon>Ascomycota</taxon>
        <taxon>Pezizomycotina</taxon>
        <taxon>Eurotiomycetes</taxon>
        <taxon>Eurotiomycetidae</taxon>
        <taxon>Onygenales</taxon>
        <taxon>Onygenales incertae sedis</taxon>
        <taxon>Polytolypa</taxon>
    </lineage>
</organism>
<reference evidence="2 3" key="1">
    <citation type="submission" date="2017-10" db="EMBL/GenBank/DDBJ databases">
        <title>Comparative genomics in systemic dimorphic fungi from Ajellomycetaceae.</title>
        <authorList>
            <person name="Munoz J.F."/>
            <person name="Mcewen J.G."/>
            <person name="Clay O.K."/>
            <person name="Cuomo C.A."/>
        </authorList>
    </citation>
    <scope>NUCLEOTIDE SEQUENCE [LARGE SCALE GENOMIC DNA]</scope>
    <source>
        <strain evidence="2 3">UAMH7299</strain>
    </source>
</reference>
<proteinExistence type="predicted"/>
<accession>A0A2B7Z0L2</accession>
<evidence type="ECO:0000256" key="1">
    <source>
        <dbReference type="SAM" id="MobiDB-lite"/>
    </source>
</evidence>
<comment type="caution">
    <text evidence="2">The sequence shown here is derived from an EMBL/GenBank/DDBJ whole genome shotgun (WGS) entry which is preliminary data.</text>
</comment>
<gene>
    <name evidence="2" type="ORF">AJ80_01091</name>
</gene>
<name>A0A2B7Z0L2_POLH7</name>
<protein>
    <submittedName>
        <fullName evidence="2">Uncharacterized protein</fullName>
    </submittedName>
</protein>
<feature type="compositionally biased region" description="Polar residues" evidence="1">
    <location>
        <begin position="53"/>
        <end position="72"/>
    </location>
</feature>